<accession>A0A512C4M9</accession>
<comment type="caution">
    <text evidence="1">The sequence shown here is derived from an EMBL/GenBank/DDBJ whole genome shotgun (WGS) entry which is preliminary data.</text>
</comment>
<proteinExistence type="predicted"/>
<organism evidence="1 2">
    <name type="scientific">Microvirga aerophila</name>
    <dbReference type="NCBI Taxonomy" id="670291"/>
    <lineage>
        <taxon>Bacteria</taxon>
        <taxon>Pseudomonadati</taxon>
        <taxon>Pseudomonadota</taxon>
        <taxon>Alphaproteobacteria</taxon>
        <taxon>Hyphomicrobiales</taxon>
        <taxon>Methylobacteriaceae</taxon>
        <taxon>Microvirga</taxon>
    </lineage>
</organism>
<dbReference type="EMBL" id="BJYU01000331">
    <property type="protein sequence ID" value="GEO19130.1"/>
    <property type="molecule type" value="Genomic_DNA"/>
</dbReference>
<dbReference type="Proteomes" id="UP000321085">
    <property type="component" value="Unassembled WGS sequence"/>
</dbReference>
<dbReference type="AlphaFoldDB" id="A0A512C4M9"/>
<evidence type="ECO:0000313" key="1">
    <source>
        <dbReference type="EMBL" id="GEO19130.1"/>
    </source>
</evidence>
<sequence>MGCTAACLETDNGQWTKTNECGGALMQGDPDASPIESIVALATEIIDECPSCASRASEIIVWAREIRERRPSQEELAALVDATCHGLLPHAQRTLLINGLRALVRFAD</sequence>
<evidence type="ECO:0000313" key="2">
    <source>
        <dbReference type="Proteomes" id="UP000321085"/>
    </source>
</evidence>
<reference evidence="1 2" key="1">
    <citation type="submission" date="2019-07" db="EMBL/GenBank/DDBJ databases">
        <title>Whole genome shotgun sequence of Microvirga aerophila NBRC 106136.</title>
        <authorList>
            <person name="Hosoyama A."/>
            <person name="Uohara A."/>
            <person name="Ohji S."/>
            <person name="Ichikawa N."/>
        </authorList>
    </citation>
    <scope>NUCLEOTIDE SEQUENCE [LARGE SCALE GENOMIC DNA]</scope>
    <source>
        <strain evidence="1 2">NBRC 106136</strain>
    </source>
</reference>
<name>A0A512C4M9_9HYPH</name>
<keyword evidence="2" id="KW-1185">Reference proteome</keyword>
<protein>
    <submittedName>
        <fullName evidence="1">Uncharacterized protein</fullName>
    </submittedName>
</protein>
<gene>
    <name evidence="1" type="ORF">MAE02_68260</name>
</gene>